<dbReference type="Proteomes" id="UP001497497">
    <property type="component" value="Unassembled WGS sequence"/>
</dbReference>
<keyword evidence="1" id="KW-0732">Signal</keyword>
<gene>
    <name evidence="2" type="ORF">GSLYS_00001442001</name>
</gene>
<reference evidence="2 3" key="1">
    <citation type="submission" date="2024-04" db="EMBL/GenBank/DDBJ databases">
        <authorList>
            <consortium name="Genoscope - CEA"/>
            <person name="William W."/>
        </authorList>
    </citation>
    <scope>NUCLEOTIDE SEQUENCE [LARGE SCALE GENOMIC DNA]</scope>
</reference>
<organism evidence="2 3">
    <name type="scientific">Lymnaea stagnalis</name>
    <name type="common">Great pond snail</name>
    <name type="synonym">Helix stagnalis</name>
    <dbReference type="NCBI Taxonomy" id="6523"/>
    <lineage>
        <taxon>Eukaryota</taxon>
        <taxon>Metazoa</taxon>
        <taxon>Spiralia</taxon>
        <taxon>Lophotrochozoa</taxon>
        <taxon>Mollusca</taxon>
        <taxon>Gastropoda</taxon>
        <taxon>Heterobranchia</taxon>
        <taxon>Euthyneura</taxon>
        <taxon>Panpulmonata</taxon>
        <taxon>Hygrophila</taxon>
        <taxon>Lymnaeoidea</taxon>
        <taxon>Lymnaeidae</taxon>
        <taxon>Lymnaea</taxon>
    </lineage>
</organism>
<evidence type="ECO:0000313" key="3">
    <source>
        <dbReference type="Proteomes" id="UP001497497"/>
    </source>
</evidence>
<protein>
    <recommendedName>
        <fullName evidence="4">Apple domain-containing protein</fullName>
    </recommendedName>
</protein>
<comment type="caution">
    <text evidence="2">The sequence shown here is derived from an EMBL/GenBank/DDBJ whole genome shotgun (WGS) entry which is preliminary data.</text>
</comment>
<evidence type="ECO:0008006" key="4">
    <source>
        <dbReference type="Google" id="ProtNLM"/>
    </source>
</evidence>
<dbReference type="EMBL" id="CAXITT010000014">
    <property type="protein sequence ID" value="CAL1527265.1"/>
    <property type="molecule type" value="Genomic_DNA"/>
</dbReference>
<keyword evidence="3" id="KW-1185">Reference proteome</keyword>
<feature type="signal peptide" evidence="1">
    <location>
        <begin position="1"/>
        <end position="24"/>
    </location>
</feature>
<dbReference type="AlphaFoldDB" id="A0AAV2H0S3"/>
<sequence>MFENRWCISIMAVVLVVSLPVSSAQTVSQSTSGFCNGSTCVSQTPATTTGSQNTAEPTLIAHVYGVKYISGSSNTMAPMALAILYGVITNPDCAFRCNQNDLCVSFRVYTGNKACVLYKAGLEATGLSMFNKKT</sequence>
<evidence type="ECO:0000256" key="1">
    <source>
        <dbReference type="SAM" id="SignalP"/>
    </source>
</evidence>
<proteinExistence type="predicted"/>
<feature type="chain" id="PRO_5043954329" description="Apple domain-containing protein" evidence="1">
    <location>
        <begin position="25"/>
        <end position="134"/>
    </location>
</feature>
<accession>A0AAV2H0S3</accession>
<name>A0AAV2H0S3_LYMST</name>
<evidence type="ECO:0000313" key="2">
    <source>
        <dbReference type="EMBL" id="CAL1527265.1"/>
    </source>
</evidence>